<feature type="transmembrane region" description="Helical" evidence="1">
    <location>
        <begin position="34"/>
        <end position="54"/>
    </location>
</feature>
<evidence type="ECO:0000313" key="3">
    <source>
        <dbReference type="Proteomes" id="UP000823612"/>
    </source>
</evidence>
<feature type="transmembrane region" description="Helical" evidence="1">
    <location>
        <begin position="5"/>
        <end position="22"/>
    </location>
</feature>
<keyword evidence="1" id="KW-0812">Transmembrane</keyword>
<gene>
    <name evidence="2" type="ORF">IAB08_08445</name>
</gene>
<evidence type="ECO:0000256" key="1">
    <source>
        <dbReference type="SAM" id="Phobius"/>
    </source>
</evidence>
<dbReference type="Proteomes" id="UP000823612">
    <property type="component" value="Unassembled WGS sequence"/>
</dbReference>
<dbReference type="AlphaFoldDB" id="A0A9D9DTD2"/>
<protein>
    <submittedName>
        <fullName evidence="2">Uncharacterized protein</fullName>
    </submittedName>
</protein>
<keyword evidence="1" id="KW-0472">Membrane</keyword>
<reference evidence="2" key="2">
    <citation type="journal article" date="2021" name="PeerJ">
        <title>Extensive microbial diversity within the chicken gut microbiome revealed by metagenomics and culture.</title>
        <authorList>
            <person name="Gilroy R."/>
            <person name="Ravi A."/>
            <person name="Getino M."/>
            <person name="Pursley I."/>
            <person name="Horton D.L."/>
            <person name="Alikhan N.F."/>
            <person name="Baker D."/>
            <person name="Gharbi K."/>
            <person name="Hall N."/>
            <person name="Watson M."/>
            <person name="Adriaenssens E.M."/>
            <person name="Foster-Nyarko E."/>
            <person name="Jarju S."/>
            <person name="Secka A."/>
            <person name="Antonio M."/>
            <person name="Oren A."/>
            <person name="Chaudhuri R.R."/>
            <person name="La Ragione R."/>
            <person name="Hildebrand F."/>
            <person name="Pallen M.J."/>
        </authorList>
    </citation>
    <scope>NUCLEOTIDE SEQUENCE</scope>
    <source>
        <strain evidence="2">2889</strain>
    </source>
</reference>
<dbReference type="EMBL" id="JADIMZ010000127">
    <property type="protein sequence ID" value="MBO8433301.1"/>
    <property type="molecule type" value="Genomic_DNA"/>
</dbReference>
<sequence length="65" mass="7384">MNSRYLLRCGLAILIFALGLYADHILFGKSLTEALWSSLGVTVGIMLAFHWLIWSKQEKTNKKKS</sequence>
<comment type="caution">
    <text evidence="2">The sequence shown here is derived from an EMBL/GenBank/DDBJ whole genome shotgun (WGS) entry which is preliminary data.</text>
</comment>
<name>A0A9D9DTD2_9BACT</name>
<accession>A0A9D9DTD2</accession>
<proteinExistence type="predicted"/>
<organism evidence="2 3">
    <name type="scientific">Candidatus Pullibacteroides excrementavium</name>
    <dbReference type="NCBI Taxonomy" id="2840905"/>
    <lineage>
        <taxon>Bacteria</taxon>
        <taxon>Pseudomonadati</taxon>
        <taxon>Bacteroidota</taxon>
        <taxon>Bacteroidia</taxon>
        <taxon>Bacteroidales</taxon>
        <taxon>Candidatus Pullibacteroides</taxon>
    </lineage>
</organism>
<keyword evidence="1" id="KW-1133">Transmembrane helix</keyword>
<reference evidence="2" key="1">
    <citation type="submission" date="2020-10" db="EMBL/GenBank/DDBJ databases">
        <authorList>
            <person name="Gilroy R."/>
        </authorList>
    </citation>
    <scope>NUCLEOTIDE SEQUENCE</scope>
    <source>
        <strain evidence="2">2889</strain>
    </source>
</reference>
<evidence type="ECO:0000313" key="2">
    <source>
        <dbReference type="EMBL" id="MBO8433301.1"/>
    </source>
</evidence>